<dbReference type="GO" id="GO:0010179">
    <property type="term" value="F:IAA-Ala conjugate hydrolase activity"/>
    <property type="evidence" value="ECO:0007669"/>
    <property type="project" value="TreeGrafter"/>
</dbReference>
<dbReference type="PIRSF" id="PIRSF005962">
    <property type="entry name" value="Pept_M20D_amidohydro"/>
    <property type="match status" value="1"/>
</dbReference>
<keyword evidence="2 6" id="KW-0732">Signal</keyword>
<dbReference type="Gene3D" id="3.30.70.360">
    <property type="match status" value="1"/>
</dbReference>
<dbReference type="Gramene" id="Kaladp0096s0118.1.v1.1">
    <property type="protein sequence ID" value="Kaladp0096s0118.1.v1.1"/>
    <property type="gene ID" value="Kaladp0096s0118.v1.1"/>
</dbReference>
<accession>A0A7N0V1G1</accession>
<dbReference type="PANTHER" id="PTHR11014">
    <property type="entry name" value="PEPTIDASE M20 FAMILY MEMBER"/>
    <property type="match status" value="1"/>
</dbReference>
<feature type="chain" id="PRO_5029775964" description="Peptidase M20 dimerisation domain-containing protein" evidence="6">
    <location>
        <begin position="28"/>
        <end position="439"/>
    </location>
</feature>
<keyword evidence="3" id="KW-0378">Hydrolase</keyword>
<evidence type="ECO:0000313" key="9">
    <source>
        <dbReference type="Proteomes" id="UP000594263"/>
    </source>
</evidence>
<name>A0A7N0V1G1_KALFE</name>
<feature type="domain" description="Peptidase M20 dimerisation" evidence="7">
    <location>
        <begin position="226"/>
        <end position="321"/>
    </location>
</feature>
<dbReference type="NCBIfam" id="TIGR01891">
    <property type="entry name" value="amidohydrolases"/>
    <property type="match status" value="1"/>
</dbReference>
<keyword evidence="4 5" id="KW-0464">Manganese</keyword>
<evidence type="ECO:0000256" key="5">
    <source>
        <dbReference type="PIRSR" id="PIRSR005962-1"/>
    </source>
</evidence>
<dbReference type="Pfam" id="PF01546">
    <property type="entry name" value="Peptidase_M20"/>
    <property type="match status" value="1"/>
</dbReference>
<dbReference type="GO" id="GO:0005783">
    <property type="term" value="C:endoplasmic reticulum"/>
    <property type="evidence" value="ECO:0007669"/>
    <property type="project" value="TreeGrafter"/>
</dbReference>
<dbReference type="Pfam" id="PF07687">
    <property type="entry name" value="M20_dimer"/>
    <property type="match status" value="1"/>
</dbReference>
<dbReference type="InterPro" id="IPR044757">
    <property type="entry name" value="ILR1-like_Hyd"/>
</dbReference>
<dbReference type="PANTHER" id="PTHR11014:SF63">
    <property type="entry name" value="METALLOPEPTIDASE, PUTATIVE (AFU_ORTHOLOGUE AFUA_6G09600)-RELATED"/>
    <property type="match status" value="1"/>
</dbReference>
<evidence type="ECO:0000256" key="2">
    <source>
        <dbReference type="ARBA" id="ARBA00022729"/>
    </source>
</evidence>
<sequence>MGSFFRRFCCLLTVLIVLSSTGSTAQAHLTSSTPDSSSLPRELLSSALKPQFFDWMKSVRRRIHENPELSFEEYETSQLIRSELDKLGVEYQYPVAKTGIVASIGSGSQPIFALRADMDSLPIQELVNWEHKSRIDGKMHACGHDAHVTMLLGAAKLLSSKKDELKGTVKLVFQPGEEGGAGAYHMRKEGVLDDVQGILGLHVSPALTVGSIGSRPGPLLASSGRFVAVIQGKGGHAALPHLNTDPILAASFAIIALQQLVSRETDPLEARVVTVGIVEGGLALNVIPDTVRFGGTFRSMTMEGQVYLQQRIREIIEKQAAVHRCNATVDFLEDTHMPYPATVNDDGMYKHVKRVGEALLGEPYVKHVPVEMAAEDFSFYSLKIPAAFFFIGTNNESERTSYPLHSPYFSIDEEVLPVGAALHAAVAISYLHRDLPSTM</sequence>
<dbReference type="Proteomes" id="UP000594263">
    <property type="component" value="Unplaced"/>
</dbReference>
<feature type="binding site" evidence="5">
    <location>
        <position position="202"/>
    </location>
    <ligand>
        <name>Mn(2+)</name>
        <dbReference type="ChEBI" id="CHEBI:29035"/>
        <label>2</label>
    </ligand>
</feature>
<dbReference type="GO" id="GO:0046872">
    <property type="term" value="F:metal ion binding"/>
    <property type="evidence" value="ECO:0007669"/>
    <property type="project" value="UniProtKB-KW"/>
</dbReference>
<evidence type="ECO:0000256" key="1">
    <source>
        <dbReference type="ARBA" id="ARBA00006153"/>
    </source>
</evidence>
<dbReference type="SUPFAM" id="SSF53187">
    <property type="entry name" value="Zn-dependent exopeptidases"/>
    <property type="match status" value="1"/>
</dbReference>
<feature type="binding site" evidence="5">
    <location>
        <position position="405"/>
    </location>
    <ligand>
        <name>Mn(2+)</name>
        <dbReference type="ChEBI" id="CHEBI:29035"/>
        <label>2</label>
    </ligand>
</feature>
<dbReference type="InterPro" id="IPR036264">
    <property type="entry name" value="Bact_exopeptidase_dim_dom"/>
</dbReference>
<dbReference type="SUPFAM" id="SSF55031">
    <property type="entry name" value="Bacterial exopeptidase dimerisation domain"/>
    <property type="match status" value="1"/>
</dbReference>
<comment type="cofactor">
    <cofactor evidence="5">
        <name>Mn(2+)</name>
        <dbReference type="ChEBI" id="CHEBI:29035"/>
    </cofactor>
    <text evidence="5">The Mn(2+) ion enhances activity.</text>
</comment>
<evidence type="ECO:0000256" key="4">
    <source>
        <dbReference type="ARBA" id="ARBA00023211"/>
    </source>
</evidence>
<dbReference type="Gene3D" id="3.40.630.10">
    <property type="entry name" value="Zn peptidases"/>
    <property type="match status" value="1"/>
</dbReference>
<feature type="binding site" evidence="5">
    <location>
        <position position="144"/>
    </location>
    <ligand>
        <name>Mn(2+)</name>
        <dbReference type="ChEBI" id="CHEBI:29035"/>
        <label>2</label>
    </ligand>
</feature>
<evidence type="ECO:0000313" key="8">
    <source>
        <dbReference type="EnsemblPlants" id="Kaladp0096s0118.1.v1.1"/>
    </source>
</evidence>
<comment type="similarity">
    <text evidence="1">Belongs to the peptidase M20 family.</text>
</comment>
<protein>
    <recommendedName>
        <fullName evidence="7">Peptidase M20 dimerisation domain-containing protein</fullName>
    </recommendedName>
</protein>
<dbReference type="AlphaFoldDB" id="A0A7N0V1G1"/>
<dbReference type="CDD" id="cd08017">
    <property type="entry name" value="M20_IAA_Hyd"/>
    <property type="match status" value="1"/>
</dbReference>
<feature type="binding site" evidence="5">
    <location>
        <position position="178"/>
    </location>
    <ligand>
        <name>Mn(2+)</name>
        <dbReference type="ChEBI" id="CHEBI:29035"/>
        <label>2</label>
    </ligand>
</feature>
<dbReference type="OMA" id="AMHNHPG"/>
<dbReference type="InterPro" id="IPR002933">
    <property type="entry name" value="Peptidase_M20"/>
</dbReference>
<reference evidence="8" key="1">
    <citation type="submission" date="2021-01" db="UniProtKB">
        <authorList>
            <consortium name="EnsemblPlants"/>
        </authorList>
    </citation>
    <scope>IDENTIFICATION</scope>
</reference>
<feature type="signal peptide" evidence="6">
    <location>
        <begin position="1"/>
        <end position="27"/>
    </location>
</feature>
<organism evidence="8 9">
    <name type="scientific">Kalanchoe fedtschenkoi</name>
    <name type="common">Lavender scallops</name>
    <name type="synonym">South American air plant</name>
    <dbReference type="NCBI Taxonomy" id="63787"/>
    <lineage>
        <taxon>Eukaryota</taxon>
        <taxon>Viridiplantae</taxon>
        <taxon>Streptophyta</taxon>
        <taxon>Embryophyta</taxon>
        <taxon>Tracheophyta</taxon>
        <taxon>Spermatophyta</taxon>
        <taxon>Magnoliopsida</taxon>
        <taxon>eudicotyledons</taxon>
        <taxon>Gunneridae</taxon>
        <taxon>Pentapetalae</taxon>
        <taxon>Saxifragales</taxon>
        <taxon>Crassulaceae</taxon>
        <taxon>Kalanchoe</taxon>
    </lineage>
</organism>
<dbReference type="InterPro" id="IPR011650">
    <property type="entry name" value="Peptidase_M20_dimer"/>
</dbReference>
<dbReference type="EnsemblPlants" id="Kaladp0096s0118.1.v1.1">
    <property type="protein sequence ID" value="Kaladp0096s0118.1.v1.1"/>
    <property type="gene ID" value="Kaladp0096s0118.v1.1"/>
</dbReference>
<dbReference type="GO" id="GO:0009850">
    <property type="term" value="P:auxin metabolic process"/>
    <property type="evidence" value="ECO:0007669"/>
    <property type="project" value="InterPro"/>
</dbReference>
<feature type="binding site" evidence="5">
    <location>
        <position position="142"/>
    </location>
    <ligand>
        <name>Mn(2+)</name>
        <dbReference type="ChEBI" id="CHEBI:29035"/>
        <label>2</label>
    </ligand>
</feature>
<evidence type="ECO:0000256" key="3">
    <source>
        <dbReference type="ARBA" id="ARBA00022801"/>
    </source>
</evidence>
<keyword evidence="5" id="KW-0479">Metal-binding</keyword>
<dbReference type="FunFam" id="3.30.70.360:FF:000001">
    <property type="entry name" value="N-acetyldiaminopimelate deacetylase"/>
    <property type="match status" value="1"/>
</dbReference>
<proteinExistence type="inferred from homology"/>
<evidence type="ECO:0000259" key="7">
    <source>
        <dbReference type="Pfam" id="PF07687"/>
    </source>
</evidence>
<keyword evidence="9" id="KW-1185">Reference proteome</keyword>
<evidence type="ECO:0000256" key="6">
    <source>
        <dbReference type="SAM" id="SignalP"/>
    </source>
</evidence>
<dbReference type="InterPro" id="IPR017439">
    <property type="entry name" value="Amidohydrolase"/>
</dbReference>